<dbReference type="RefSeq" id="WP_140850281.1">
    <property type="nucleotide sequence ID" value="NZ_RCZC01000002.1"/>
</dbReference>
<organism evidence="2 3">
    <name type="scientific">Sphingomonas glacialis</name>
    <dbReference type="NCBI Taxonomy" id="658225"/>
    <lineage>
        <taxon>Bacteria</taxon>
        <taxon>Pseudomonadati</taxon>
        <taxon>Pseudomonadota</taxon>
        <taxon>Alphaproteobacteria</taxon>
        <taxon>Sphingomonadales</taxon>
        <taxon>Sphingomonadaceae</taxon>
        <taxon>Sphingomonas</taxon>
    </lineage>
</organism>
<dbReference type="InterPro" id="IPR007159">
    <property type="entry name" value="SpoVT-AbrB_dom"/>
</dbReference>
<evidence type="ECO:0000313" key="2">
    <source>
        <dbReference type="EMBL" id="TPG55152.1"/>
    </source>
</evidence>
<comment type="caution">
    <text evidence="2">The sequence shown here is derived from an EMBL/GenBank/DDBJ whole genome shotgun (WGS) entry which is preliminary data.</text>
</comment>
<dbReference type="SUPFAM" id="SSF89447">
    <property type="entry name" value="AbrB/MazE/MraZ-like"/>
    <property type="match status" value="1"/>
</dbReference>
<dbReference type="EMBL" id="RCZC01000002">
    <property type="protein sequence ID" value="TPG55152.1"/>
    <property type="molecule type" value="Genomic_DNA"/>
</dbReference>
<evidence type="ECO:0000313" key="3">
    <source>
        <dbReference type="Proteomes" id="UP000319931"/>
    </source>
</evidence>
<dbReference type="SMART" id="SM00966">
    <property type="entry name" value="SpoVT_AbrB"/>
    <property type="match status" value="1"/>
</dbReference>
<dbReference type="InterPro" id="IPR037914">
    <property type="entry name" value="SpoVT-AbrB_sf"/>
</dbReference>
<dbReference type="AlphaFoldDB" id="A0A502G0T0"/>
<name>A0A502G0T0_9SPHN</name>
<keyword evidence="2" id="KW-0238">DNA-binding</keyword>
<keyword evidence="3" id="KW-1185">Reference proteome</keyword>
<dbReference type="Pfam" id="PF04014">
    <property type="entry name" value="MazE_antitoxin"/>
    <property type="match status" value="1"/>
</dbReference>
<dbReference type="OrthoDB" id="9795766at2"/>
<evidence type="ECO:0000259" key="1">
    <source>
        <dbReference type="SMART" id="SM00966"/>
    </source>
</evidence>
<reference evidence="2 3" key="1">
    <citation type="journal article" date="2019" name="Environ. Microbiol.">
        <title>Species interactions and distinct microbial communities in high Arctic permafrost affected cryosols are associated with the CH4 and CO2 gas fluxes.</title>
        <authorList>
            <person name="Altshuler I."/>
            <person name="Hamel J."/>
            <person name="Turney S."/>
            <person name="Magnuson E."/>
            <person name="Levesque R."/>
            <person name="Greer C."/>
            <person name="Whyte L.G."/>
        </authorList>
    </citation>
    <scope>NUCLEOTIDE SEQUENCE [LARGE SCALE GENOMIC DNA]</scope>
    <source>
        <strain evidence="2 3">E6.1</strain>
    </source>
</reference>
<accession>A0A502G0T0</accession>
<dbReference type="Proteomes" id="UP000319931">
    <property type="component" value="Unassembled WGS sequence"/>
</dbReference>
<dbReference type="GO" id="GO:0003677">
    <property type="term" value="F:DNA binding"/>
    <property type="evidence" value="ECO:0007669"/>
    <property type="project" value="UniProtKB-KW"/>
</dbReference>
<dbReference type="Gene3D" id="2.10.260.10">
    <property type="match status" value="1"/>
</dbReference>
<sequence length="76" mass="8721">MQLAKWGDDFAVRLPKEMVEALAVELGEELDVRVQLDGSLRIARKMTPEEALAGLRIYRGRMPDDFKFDRDEANAR</sequence>
<gene>
    <name evidence="2" type="ORF">EAH76_11360</name>
</gene>
<protein>
    <submittedName>
        <fullName evidence="2">AbrB/MazE/SpoVT family DNA-binding domain-containing protein</fullName>
    </submittedName>
</protein>
<feature type="domain" description="SpoVT-AbrB" evidence="1">
    <location>
        <begin position="4"/>
        <end position="50"/>
    </location>
</feature>
<proteinExistence type="predicted"/>